<dbReference type="InterPro" id="IPR010787">
    <property type="entry name" value="DUF1385"/>
</dbReference>
<reference evidence="2 3" key="1">
    <citation type="submission" date="2022-11" db="EMBL/GenBank/DDBJ databases">
        <title>Study of microbial diversity in lake waters.</title>
        <authorList>
            <person name="Zhang J."/>
        </authorList>
    </citation>
    <scope>NUCLEOTIDE SEQUENCE [LARGE SCALE GENOMIC DNA]</scope>
    <source>
        <strain evidence="2 3">DT12</strain>
    </source>
</reference>
<dbReference type="EMBL" id="JAPMLT010000013">
    <property type="protein sequence ID" value="MCX7571842.1"/>
    <property type="molecule type" value="Genomic_DNA"/>
</dbReference>
<sequence>MIGGEAYPNGVAFYTDEVWVKATRGRDQNIRVEVRRKVLSQSRWRKRVAAIPFVRGLALMGDLVMAHWRLYIAGCLGGGVLLFLMGDTLLQNGTSDSLHTITWYGELLMLALFLAAVVVIRLTGISRYHGAEHQVVAAYLTHGDIERDKVLAASRVSSRCGSNLAVFQILSYGLLTCFPLSVWLKILLSYMIGYELFLCDERGRWRWVLSPFYRISGWLQGRLLTSKPTDNELEVAESAFLTLHRLRKER</sequence>
<dbReference type="Pfam" id="PF07136">
    <property type="entry name" value="DUF1385"/>
    <property type="match status" value="1"/>
</dbReference>
<keyword evidence="1" id="KW-0812">Transmembrane</keyword>
<protein>
    <submittedName>
        <fullName evidence="2">DUF1385 domain-containing protein</fullName>
    </submittedName>
</protein>
<feature type="transmembrane region" description="Helical" evidence="1">
    <location>
        <begin position="164"/>
        <end position="184"/>
    </location>
</feature>
<accession>A0ABT3X769</accession>
<dbReference type="RefSeq" id="WP_267153090.1">
    <property type="nucleotide sequence ID" value="NZ_JAPMLT010000013.1"/>
</dbReference>
<keyword evidence="3" id="KW-1185">Reference proteome</keyword>
<feature type="transmembrane region" description="Helical" evidence="1">
    <location>
        <begin position="101"/>
        <end position="120"/>
    </location>
</feature>
<evidence type="ECO:0000313" key="2">
    <source>
        <dbReference type="EMBL" id="MCX7571842.1"/>
    </source>
</evidence>
<keyword evidence="1" id="KW-0472">Membrane</keyword>
<dbReference type="PANTHER" id="PTHR42867">
    <property type="entry name" value="MEMBRANE PROTEIN-RELATED"/>
    <property type="match status" value="1"/>
</dbReference>
<dbReference type="Proteomes" id="UP001208017">
    <property type="component" value="Unassembled WGS sequence"/>
</dbReference>
<comment type="caution">
    <text evidence="2">The sequence shown here is derived from an EMBL/GenBank/DDBJ whole genome shotgun (WGS) entry which is preliminary data.</text>
</comment>
<evidence type="ECO:0000313" key="3">
    <source>
        <dbReference type="Proteomes" id="UP001208017"/>
    </source>
</evidence>
<gene>
    <name evidence="2" type="ORF">OS242_18005</name>
</gene>
<organism evidence="2 3">
    <name type="scientific">Tumebacillus lacus</name>
    <dbReference type="NCBI Taxonomy" id="2995335"/>
    <lineage>
        <taxon>Bacteria</taxon>
        <taxon>Bacillati</taxon>
        <taxon>Bacillota</taxon>
        <taxon>Bacilli</taxon>
        <taxon>Bacillales</taxon>
        <taxon>Alicyclobacillaceae</taxon>
        <taxon>Tumebacillus</taxon>
    </lineage>
</organism>
<dbReference type="PANTHER" id="PTHR42867:SF1">
    <property type="entry name" value="MEMBRANE PROTEIN-RELATED"/>
    <property type="match status" value="1"/>
</dbReference>
<feature type="transmembrane region" description="Helical" evidence="1">
    <location>
        <begin position="70"/>
        <end position="89"/>
    </location>
</feature>
<proteinExistence type="predicted"/>
<keyword evidence="1" id="KW-1133">Transmembrane helix</keyword>
<evidence type="ECO:0000256" key="1">
    <source>
        <dbReference type="SAM" id="Phobius"/>
    </source>
</evidence>
<name>A0ABT3X769_9BACL</name>